<comment type="caution">
    <text evidence="2">The sequence shown here is derived from an EMBL/GenBank/DDBJ whole genome shotgun (WGS) entry which is preliminary data.</text>
</comment>
<reference evidence="2 3" key="1">
    <citation type="submission" date="2024-01" db="EMBL/GenBank/DDBJ databases">
        <title>The genomes of 5 underutilized Papilionoideae crops provide insights into root nodulation and disease resistance.</title>
        <authorList>
            <person name="Yuan L."/>
        </authorList>
    </citation>
    <scope>NUCLEOTIDE SEQUENCE [LARGE SCALE GENOMIC DNA]</scope>
    <source>
        <strain evidence="2">LY-2023</strain>
        <tissue evidence="2">Leaf</tissue>
    </source>
</reference>
<feature type="region of interest" description="Disordered" evidence="1">
    <location>
        <begin position="1"/>
        <end position="21"/>
    </location>
</feature>
<organism evidence="2 3">
    <name type="scientific">Clitoria ternatea</name>
    <name type="common">Butterfly pea</name>
    <dbReference type="NCBI Taxonomy" id="43366"/>
    <lineage>
        <taxon>Eukaryota</taxon>
        <taxon>Viridiplantae</taxon>
        <taxon>Streptophyta</taxon>
        <taxon>Embryophyta</taxon>
        <taxon>Tracheophyta</taxon>
        <taxon>Spermatophyta</taxon>
        <taxon>Magnoliopsida</taxon>
        <taxon>eudicotyledons</taxon>
        <taxon>Gunneridae</taxon>
        <taxon>Pentapetalae</taxon>
        <taxon>rosids</taxon>
        <taxon>fabids</taxon>
        <taxon>Fabales</taxon>
        <taxon>Fabaceae</taxon>
        <taxon>Papilionoideae</taxon>
        <taxon>50 kb inversion clade</taxon>
        <taxon>NPAAA clade</taxon>
        <taxon>indigoferoid/millettioid clade</taxon>
        <taxon>Phaseoleae</taxon>
        <taxon>Clitoria</taxon>
    </lineage>
</organism>
<dbReference type="Proteomes" id="UP001359559">
    <property type="component" value="Unassembled WGS sequence"/>
</dbReference>
<evidence type="ECO:0000256" key="1">
    <source>
        <dbReference type="SAM" id="MobiDB-lite"/>
    </source>
</evidence>
<keyword evidence="3" id="KW-1185">Reference proteome</keyword>
<sequence length="176" mass="19884">MLEGVAEAEKPPAPKLVMEGPVSGTSTYISSNASVFSTDKKTTTAIKIVTSKNRELTGQCSTTGTSKEHTRKRIDQCWMEILKKKKKKKLCQDKADAITSYDKVQDKIVHLNNQVVKEISSRRKEKKQFEEKIIALNKKKLQGTTGLDEENKRLQDVVTVNLKRAAERQFNFAGLW</sequence>
<proteinExistence type="predicted"/>
<evidence type="ECO:0000313" key="2">
    <source>
        <dbReference type="EMBL" id="KAK7270985.1"/>
    </source>
</evidence>
<evidence type="ECO:0000313" key="3">
    <source>
        <dbReference type="Proteomes" id="UP001359559"/>
    </source>
</evidence>
<name>A0AAN9IBM2_CLITE</name>
<dbReference type="EMBL" id="JAYKXN010000007">
    <property type="protein sequence ID" value="KAK7270985.1"/>
    <property type="molecule type" value="Genomic_DNA"/>
</dbReference>
<gene>
    <name evidence="2" type="ORF">RJT34_26543</name>
</gene>
<dbReference type="AlphaFoldDB" id="A0AAN9IBM2"/>
<accession>A0AAN9IBM2</accession>
<protein>
    <submittedName>
        <fullName evidence="2">Uncharacterized protein</fullName>
    </submittedName>
</protein>